<reference evidence="1 2" key="1">
    <citation type="submission" date="2019-08" db="EMBL/GenBank/DDBJ databases">
        <title>In-depth cultivation of the pig gut microbiome towards novel bacterial diversity and tailored functional studies.</title>
        <authorList>
            <person name="Wylensek D."/>
            <person name="Hitch T.C.A."/>
            <person name="Clavel T."/>
        </authorList>
    </citation>
    <scope>NUCLEOTIDE SEQUENCE [LARGE SCALE GENOMIC DNA]</scope>
    <source>
        <strain evidence="1 2">Oil-RF-744-WCA-WT-10</strain>
    </source>
</reference>
<accession>A0A6L5XCH9</accession>
<sequence>MAYKLKQTGAKVQEILDAVENKTIYPDATQQEHGLMSTSDKTKLDTIMVITNEDIEILFINP</sequence>
<dbReference type="RefSeq" id="WP_154328240.1">
    <property type="nucleotide sequence ID" value="NZ_CP045696.1"/>
</dbReference>
<evidence type="ECO:0000313" key="2">
    <source>
        <dbReference type="Proteomes" id="UP000483362"/>
    </source>
</evidence>
<protein>
    <submittedName>
        <fullName evidence="1">Uncharacterized protein</fullName>
    </submittedName>
</protein>
<proteinExistence type="predicted"/>
<gene>
    <name evidence="1" type="ORF">FYJ29_03200</name>
</gene>
<dbReference type="AlphaFoldDB" id="A0A6L5XCH9"/>
<evidence type="ECO:0000313" key="1">
    <source>
        <dbReference type="EMBL" id="MSS16776.1"/>
    </source>
</evidence>
<comment type="caution">
    <text evidence="1">The sequence shown here is derived from an EMBL/GenBank/DDBJ whole genome shotgun (WGS) entry which is preliminary data.</text>
</comment>
<keyword evidence="2" id="KW-1185">Reference proteome</keyword>
<dbReference type="Proteomes" id="UP000483362">
    <property type="component" value="Unassembled WGS sequence"/>
</dbReference>
<organism evidence="1 2">
    <name type="scientific">Sodaliphilus pleomorphus</name>
    <dbReference type="NCBI Taxonomy" id="2606626"/>
    <lineage>
        <taxon>Bacteria</taxon>
        <taxon>Pseudomonadati</taxon>
        <taxon>Bacteroidota</taxon>
        <taxon>Bacteroidia</taxon>
        <taxon>Bacteroidales</taxon>
        <taxon>Muribaculaceae</taxon>
        <taxon>Sodaliphilus</taxon>
    </lineage>
</organism>
<dbReference type="EMBL" id="VULT01000004">
    <property type="protein sequence ID" value="MSS16776.1"/>
    <property type="molecule type" value="Genomic_DNA"/>
</dbReference>
<name>A0A6L5XCH9_9BACT</name>